<dbReference type="Proteomes" id="UP000070452">
    <property type="component" value="Unassembled WGS sequence"/>
</dbReference>
<sequence length="313" mass="36940">MSLKDDKPILRFNEQLEKLNDLGIYVADNEIHEAKNILSNHNYFFKLLAYRKNYDKNEQKKYNISFLSIVDLAKLDMQLRYVLLPYCLDIEHSLKTYLMRLITNRKNKNGEYAENGYEIVKSVLADEDTPKDLKDQIFNGVRYRDSDGNLAFQEGFEKYYNEPPIWVVLDLASISKIKFFVNYLANKQPNNNNLKMIKNNIGYVSYIRNSCAHNKPILLNLQRKSIIKNSVYANARRIGITHDEITNLNVARIFALFELHRIMCSEGMRSHRNKDFSNYLERVNKTLELHEQNMHIKNFFNSLTKILDEFCVE</sequence>
<dbReference type="EMBL" id="LRHK01000001">
    <property type="protein sequence ID" value="KWX17169.1"/>
    <property type="molecule type" value="Genomic_DNA"/>
</dbReference>
<organism evidence="1 2">
    <name type="scientific">Enterococcus faecium</name>
    <name type="common">Streptococcus faecium</name>
    <dbReference type="NCBI Taxonomy" id="1352"/>
    <lineage>
        <taxon>Bacteria</taxon>
        <taxon>Bacillati</taxon>
        <taxon>Bacillota</taxon>
        <taxon>Bacilli</taxon>
        <taxon>Lactobacillales</taxon>
        <taxon>Enterococcaceae</taxon>
        <taxon>Enterococcus</taxon>
    </lineage>
</organism>
<reference evidence="1 2" key="1">
    <citation type="submission" date="2016-01" db="EMBL/GenBank/DDBJ databases">
        <title>Molecular Mechanisms for transfer of large genomic segments between Enterococcus faecium strains.</title>
        <authorList>
            <person name="Garcia-Solache M.A."/>
            <person name="Lebreton F."/>
            <person name="Mclaughlin R.E."/>
            <person name="Whiteaker J.D."/>
            <person name="Gilmore M.S."/>
            <person name="Rice L.B."/>
        </authorList>
    </citation>
    <scope>NUCLEOTIDE SEQUENCE [LARGE SCALE GENOMIC DNA]</scope>
    <source>
        <strain evidence="1 2">D344RRF x C68</strain>
    </source>
</reference>
<dbReference type="InterPro" id="IPR011664">
    <property type="entry name" value="Abi_system_AbiD/AbiF-like"/>
</dbReference>
<accession>A0A132P4A7</accession>
<gene>
    <name evidence="1" type="ORF">AWT83_01085</name>
</gene>
<dbReference type="AlphaFoldDB" id="A0A132P4A7"/>
<protein>
    <submittedName>
        <fullName evidence="1">Abi family protein</fullName>
    </submittedName>
</protein>
<evidence type="ECO:0000313" key="1">
    <source>
        <dbReference type="EMBL" id="KWX17169.1"/>
    </source>
</evidence>
<comment type="caution">
    <text evidence="1">The sequence shown here is derived from an EMBL/GenBank/DDBJ whole genome shotgun (WGS) entry which is preliminary data.</text>
</comment>
<evidence type="ECO:0000313" key="2">
    <source>
        <dbReference type="Proteomes" id="UP000070452"/>
    </source>
</evidence>
<name>A0A132P4A7_ENTFC</name>
<dbReference type="RefSeq" id="WP_002299599.1">
    <property type="nucleotide sequence ID" value="NZ_CABGPW010000013.1"/>
</dbReference>
<proteinExistence type="predicted"/>
<dbReference type="Pfam" id="PF07751">
    <property type="entry name" value="Abi_2"/>
    <property type="match status" value="1"/>
</dbReference>